<dbReference type="OrthoDB" id="3297639at2"/>
<feature type="signal peptide" evidence="1">
    <location>
        <begin position="1"/>
        <end position="17"/>
    </location>
</feature>
<evidence type="ECO:0000313" key="2">
    <source>
        <dbReference type="EMBL" id="SNY73649.1"/>
    </source>
</evidence>
<dbReference type="PROSITE" id="PS51257">
    <property type="entry name" value="PROKAR_LIPOPROTEIN"/>
    <property type="match status" value="1"/>
</dbReference>
<dbReference type="EMBL" id="OBDY01000048">
    <property type="protein sequence ID" value="SNY73649.1"/>
    <property type="molecule type" value="Genomic_DNA"/>
</dbReference>
<reference evidence="3" key="1">
    <citation type="submission" date="2017-09" db="EMBL/GenBank/DDBJ databases">
        <authorList>
            <person name="Varghese N."/>
            <person name="Submissions S."/>
        </authorList>
    </citation>
    <scope>NUCLEOTIDE SEQUENCE [LARGE SCALE GENOMIC DNA]</scope>
    <source>
        <strain evidence="3">CGMCC 4.6857</strain>
    </source>
</reference>
<name>A0A285KLW8_9ACTN</name>
<evidence type="ECO:0000313" key="3">
    <source>
        <dbReference type="Proteomes" id="UP000219612"/>
    </source>
</evidence>
<sequence>MRRSLLTAALVVTAALAAGCEVEIAPDAVRAPVSINPTPSESAGVPKYVCTAVYKTLTDGALEVAPWIGKSSDEAKAKIKQVFTDMAAEVDAEVARTTEPGLKSALRDISGDLAAGAQLSDPAAYVNGDFQTVGQKLDGKCGA</sequence>
<organism evidence="2 3">
    <name type="scientific">Paractinoplanes atraurantiacus</name>
    <dbReference type="NCBI Taxonomy" id="1036182"/>
    <lineage>
        <taxon>Bacteria</taxon>
        <taxon>Bacillati</taxon>
        <taxon>Actinomycetota</taxon>
        <taxon>Actinomycetes</taxon>
        <taxon>Micromonosporales</taxon>
        <taxon>Micromonosporaceae</taxon>
        <taxon>Paractinoplanes</taxon>
    </lineage>
</organism>
<keyword evidence="1" id="KW-0732">Signal</keyword>
<feature type="chain" id="PRO_5013171150" description="Lipoprotein" evidence="1">
    <location>
        <begin position="18"/>
        <end position="143"/>
    </location>
</feature>
<keyword evidence="3" id="KW-1185">Reference proteome</keyword>
<gene>
    <name evidence="2" type="ORF">SAMN05421748_14811</name>
</gene>
<proteinExistence type="predicted"/>
<evidence type="ECO:0000256" key="1">
    <source>
        <dbReference type="SAM" id="SignalP"/>
    </source>
</evidence>
<accession>A0A285KLW8</accession>
<dbReference type="AlphaFoldDB" id="A0A285KLW8"/>
<evidence type="ECO:0008006" key="4">
    <source>
        <dbReference type="Google" id="ProtNLM"/>
    </source>
</evidence>
<dbReference type="RefSeq" id="WP_097329019.1">
    <property type="nucleotide sequence ID" value="NZ_OBDY01000048.1"/>
</dbReference>
<protein>
    <recommendedName>
        <fullName evidence="4">Lipoprotein</fullName>
    </recommendedName>
</protein>
<dbReference type="Proteomes" id="UP000219612">
    <property type="component" value="Unassembled WGS sequence"/>
</dbReference>